<dbReference type="InterPro" id="IPR016540">
    <property type="entry name" value="UCP008459"/>
</dbReference>
<gene>
    <name evidence="3" type="ordered locus">Deipe_1148</name>
</gene>
<dbReference type="InterPro" id="IPR051719">
    <property type="entry name" value="CASTOR_mTORC1"/>
</dbReference>
<evidence type="ECO:0000313" key="3">
    <source>
        <dbReference type="EMBL" id="AFZ66707.1"/>
    </source>
</evidence>
<dbReference type="OrthoDB" id="5615858at2"/>
<evidence type="ECO:0000259" key="1">
    <source>
        <dbReference type="Pfam" id="PF13840"/>
    </source>
</evidence>
<dbReference type="AlphaFoldDB" id="L0A0L7"/>
<dbReference type="EMBL" id="CP003382">
    <property type="protein sequence ID" value="AFZ66707.1"/>
    <property type="molecule type" value="Genomic_DNA"/>
</dbReference>
<dbReference type="HOGENOM" id="CLU_130568_0_0_0"/>
<dbReference type="STRING" id="937777.Deipe_1148"/>
<reference evidence="4" key="1">
    <citation type="submission" date="2012-03" db="EMBL/GenBank/DDBJ databases">
        <title>Complete sequence of chromosome of Deinococcus peraridilitoris DSM 19664.</title>
        <authorList>
            <person name="Lucas S."/>
            <person name="Copeland A."/>
            <person name="Lapidus A."/>
            <person name="Glavina del Rio T."/>
            <person name="Dalin E."/>
            <person name="Tice H."/>
            <person name="Bruce D."/>
            <person name="Goodwin L."/>
            <person name="Pitluck S."/>
            <person name="Peters L."/>
            <person name="Mikhailova N."/>
            <person name="Lu M."/>
            <person name="Kyrpides N."/>
            <person name="Mavromatis K."/>
            <person name="Ivanova N."/>
            <person name="Brettin T."/>
            <person name="Detter J.C."/>
            <person name="Han C."/>
            <person name="Larimer F."/>
            <person name="Land M."/>
            <person name="Hauser L."/>
            <person name="Markowitz V."/>
            <person name="Cheng J.-F."/>
            <person name="Hugenholtz P."/>
            <person name="Woyke T."/>
            <person name="Wu D."/>
            <person name="Pukall R."/>
            <person name="Steenblock K."/>
            <person name="Brambilla E."/>
            <person name="Klenk H.-P."/>
            <person name="Eisen J.A."/>
        </authorList>
    </citation>
    <scope>NUCLEOTIDE SEQUENCE [LARGE SCALE GENOMIC DNA]</scope>
    <source>
        <strain evidence="4">DSM 19664 / LMG 22246 / CIP 109416 / KR-200</strain>
    </source>
</reference>
<dbReference type="SUPFAM" id="SSF55021">
    <property type="entry name" value="ACT-like"/>
    <property type="match status" value="2"/>
</dbReference>
<dbReference type="eggNOG" id="COG3603">
    <property type="taxonomic scope" value="Bacteria"/>
</dbReference>
<sequence>MSLTMTALTSDFAVCRLNPHDPLPQWGLAGEFFSLSRSGRELSLTCEAALVPPGVRAEGPWRALELEGPFDFALTGILASVLTPLAQAEIGIFALSTFDTDYVLVQSSHFAHAVRALRAAGHTVHLPPAHPV</sequence>
<protein>
    <submittedName>
        <fullName evidence="3">Uncharacterized protein</fullName>
    </submittedName>
</protein>
<dbReference type="Pfam" id="PF21631">
    <property type="entry name" value="A9CJY8-like_N"/>
    <property type="match status" value="1"/>
</dbReference>
<dbReference type="InterPro" id="IPR027795">
    <property type="entry name" value="CASTOR_ACT_dom"/>
</dbReference>
<dbReference type="InterPro" id="IPR049447">
    <property type="entry name" value="A9CJY8-like_N"/>
</dbReference>
<dbReference type="RefSeq" id="WP_015235015.1">
    <property type="nucleotide sequence ID" value="NC_019793.1"/>
</dbReference>
<dbReference type="KEGG" id="dpd:Deipe_1148"/>
<proteinExistence type="predicted"/>
<evidence type="ECO:0000259" key="2">
    <source>
        <dbReference type="Pfam" id="PF21631"/>
    </source>
</evidence>
<dbReference type="Gene3D" id="3.30.2130.10">
    <property type="entry name" value="VC0802-like"/>
    <property type="match status" value="1"/>
</dbReference>
<dbReference type="Pfam" id="PF13840">
    <property type="entry name" value="ACT_7"/>
    <property type="match status" value="1"/>
</dbReference>
<name>L0A0L7_DEIPD</name>
<dbReference type="PANTHER" id="PTHR31131:SF6">
    <property type="entry name" value="CASTOR ACT DOMAIN-CONTAINING PROTEIN"/>
    <property type="match status" value="1"/>
</dbReference>
<feature type="domain" description="A9CJY8-like N-terminal" evidence="2">
    <location>
        <begin position="11"/>
        <end position="52"/>
    </location>
</feature>
<dbReference type="PATRIC" id="fig|937777.3.peg.1150"/>
<dbReference type="InterPro" id="IPR045865">
    <property type="entry name" value="ACT-like_dom_sf"/>
</dbReference>
<evidence type="ECO:0000313" key="4">
    <source>
        <dbReference type="Proteomes" id="UP000010467"/>
    </source>
</evidence>
<dbReference type="Proteomes" id="UP000010467">
    <property type="component" value="Chromosome"/>
</dbReference>
<accession>L0A0L7</accession>
<feature type="domain" description="CASTOR ACT" evidence="1">
    <location>
        <begin position="58"/>
        <end position="118"/>
    </location>
</feature>
<dbReference type="PANTHER" id="PTHR31131">
    <property type="entry name" value="CHROMOSOME 1, WHOLE GENOME SHOTGUN SEQUENCE"/>
    <property type="match status" value="1"/>
</dbReference>
<keyword evidence="4" id="KW-1185">Reference proteome</keyword>
<dbReference type="PIRSF" id="PIRSF008459">
    <property type="entry name" value="UCP008459"/>
    <property type="match status" value="1"/>
</dbReference>
<organism evidence="3 4">
    <name type="scientific">Deinococcus peraridilitoris (strain DSM 19664 / LMG 22246 / CIP 109416 / KR-200)</name>
    <dbReference type="NCBI Taxonomy" id="937777"/>
    <lineage>
        <taxon>Bacteria</taxon>
        <taxon>Thermotogati</taxon>
        <taxon>Deinococcota</taxon>
        <taxon>Deinococci</taxon>
        <taxon>Deinococcales</taxon>
        <taxon>Deinococcaceae</taxon>
        <taxon>Deinococcus</taxon>
    </lineage>
</organism>